<evidence type="ECO:0008006" key="3">
    <source>
        <dbReference type="Google" id="ProtNLM"/>
    </source>
</evidence>
<feature type="compositionally biased region" description="Low complexity" evidence="1">
    <location>
        <begin position="11"/>
        <end position="55"/>
    </location>
</feature>
<dbReference type="EMBL" id="UINC01011306">
    <property type="protein sequence ID" value="SVA49957.1"/>
    <property type="molecule type" value="Genomic_DNA"/>
</dbReference>
<accession>A0A381WDB8</accession>
<feature type="compositionally biased region" description="Polar residues" evidence="1">
    <location>
        <begin position="1"/>
        <end position="10"/>
    </location>
</feature>
<protein>
    <recommendedName>
        <fullName evidence="3">DUF1524 domain-containing protein</fullName>
    </recommendedName>
</protein>
<dbReference type="AlphaFoldDB" id="A0A381WDB8"/>
<proteinExistence type="predicted"/>
<dbReference type="PANTHER" id="PTHR24094">
    <property type="entry name" value="SECRETED PROTEIN"/>
    <property type="match status" value="1"/>
</dbReference>
<evidence type="ECO:0000313" key="2">
    <source>
        <dbReference type="EMBL" id="SVA49957.1"/>
    </source>
</evidence>
<reference evidence="2" key="1">
    <citation type="submission" date="2018-05" db="EMBL/GenBank/DDBJ databases">
        <authorList>
            <person name="Lanie J.A."/>
            <person name="Ng W.-L."/>
            <person name="Kazmierczak K.M."/>
            <person name="Andrzejewski T.M."/>
            <person name="Davidsen T.M."/>
            <person name="Wayne K.J."/>
            <person name="Tettelin H."/>
            <person name="Glass J.I."/>
            <person name="Rusch D."/>
            <person name="Podicherti R."/>
            <person name="Tsui H.-C.T."/>
            <person name="Winkler M.E."/>
        </authorList>
    </citation>
    <scope>NUCLEOTIDE SEQUENCE</scope>
</reference>
<dbReference type="PANTHER" id="PTHR24094:SF15">
    <property type="entry name" value="AMP-DEPENDENT SYNTHETASE_LIGASE DOMAIN-CONTAINING PROTEIN-RELATED"/>
    <property type="match status" value="1"/>
</dbReference>
<feature type="non-terminal residue" evidence="2">
    <location>
        <position position="213"/>
    </location>
</feature>
<sequence>MASACTSNAETTAPGPTTTTAAPTTTSTPTTLAPITTTTPPTTTSPPTTTTPPTTTVAVVTGDWIADLLASLQVSDTTPQADYDRTDWGSGWSDDDSDCINTRHEVLVLESLLEAEMDSSECKVIGGQWFAAFTGTYVNEPGSLDIDHFVPLANAHASGGWAWSSADKRDYYNDLTDSQHLIAVTASANRSKGSKGPDEWKPPDSSYWCQYAY</sequence>
<organism evidence="2">
    <name type="scientific">marine metagenome</name>
    <dbReference type="NCBI Taxonomy" id="408172"/>
    <lineage>
        <taxon>unclassified sequences</taxon>
        <taxon>metagenomes</taxon>
        <taxon>ecological metagenomes</taxon>
    </lineage>
</organism>
<gene>
    <name evidence="2" type="ORF">METZ01_LOCUS102811</name>
</gene>
<name>A0A381WDB8_9ZZZZ</name>
<feature type="region of interest" description="Disordered" evidence="1">
    <location>
        <begin position="1"/>
        <end position="55"/>
    </location>
</feature>
<evidence type="ECO:0000256" key="1">
    <source>
        <dbReference type="SAM" id="MobiDB-lite"/>
    </source>
</evidence>